<dbReference type="Proteomes" id="UP000178869">
    <property type="component" value="Unassembled WGS sequence"/>
</dbReference>
<evidence type="ECO:0000313" key="2">
    <source>
        <dbReference type="EMBL" id="OHA46676.1"/>
    </source>
</evidence>
<evidence type="ECO:0000256" key="1">
    <source>
        <dbReference type="SAM" id="Phobius"/>
    </source>
</evidence>
<evidence type="ECO:0008006" key="4">
    <source>
        <dbReference type="Google" id="ProtNLM"/>
    </source>
</evidence>
<feature type="transmembrane region" description="Helical" evidence="1">
    <location>
        <begin position="20"/>
        <end position="42"/>
    </location>
</feature>
<dbReference type="EMBL" id="MHSR01000013">
    <property type="protein sequence ID" value="OHA46676.1"/>
    <property type="molecule type" value="Genomic_DNA"/>
</dbReference>
<sequence>MAQAKVPKFIDVQDKVVAGLTLWQAIDLGTAGISAALLFVLLKNPVGKMLAFFCVVAGVCFAFVKINERSFGTFLFAALKFAVNPKNYIWHKENPRIKIREHKKSPFDASRRAGGEGLTVQKIKELATALDVDTQVRKS</sequence>
<organism evidence="2 3">
    <name type="scientific">Candidatus Terrybacteria bacterium RIFCSPHIGHO2_01_FULL_43_35</name>
    <dbReference type="NCBI Taxonomy" id="1802361"/>
    <lineage>
        <taxon>Bacteria</taxon>
        <taxon>Candidatus Terryibacteriota</taxon>
    </lineage>
</organism>
<name>A0A1G2PEB5_9BACT</name>
<dbReference type="InterPro" id="IPR024414">
    <property type="entry name" value="Uncharacterised_PrgI"/>
</dbReference>
<proteinExistence type="predicted"/>
<keyword evidence="1" id="KW-0472">Membrane</keyword>
<dbReference type="Pfam" id="PF12666">
    <property type="entry name" value="PrgI"/>
    <property type="match status" value="1"/>
</dbReference>
<dbReference type="AlphaFoldDB" id="A0A1G2PEB5"/>
<evidence type="ECO:0000313" key="3">
    <source>
        <dbReference type="Proteomes" id="UP000178869"/>
    </source>
</evidence>
<protein>
    <recommendedName>
        <fullName evidence="4">PrgI family protein</fullName>
    </recommendedName>
</protein>
<feature type="transmembrane region" description="Helical" evidence="1">
    <location>
        <begin position="49"/>
        <end position="66"/>
    </location>
</feature>
<keyword evidence="1" id="KW-1133">Transmembrane helix</keyword>
<keyword evidence="1" id="KW-0812">Transmembrane</keyword>
<accession>A0A1G2PEB5</accession>
<reference evidence="2 3" key="1">
    <citation type="journal article" date="2016" name="Nat. Commun.">
        <title>Thousands of microbial genomes shed light on interconnected biogeochemical processes in an aquifer system.</title>
        <authorList>
            <person name="Anantharaman K."/>
            <person name="Brown C.T."/>
            <person name="Hug L.A."/>
            <person name="Sharon I."/>
            <person name="Castelle C.J."/>
            <person name="Probst A.J."/>
            <person name="Thomas B.C."/>
            <person name="Singh A."/>
            <person name="Wilkins M.J."/>
            <person name="Karaoz U."/>
            <person name="Brodie E.L."/>
            <person name="Williams K.H."/>
            <person name="Hubbard S.S."/>
            <person name="Banfield J.F."/>
        </authorList>
    </citation>
    <scope>NUCLEOTIDE SEQUENCE [LARGE SCALE GENOMIC DNA]</scope>
</reference>
<gene>
    <name evidence="2" type="ORF">A2828_02110</name>
</gene>
<comment type="caution">
    <text evidence="2">The sequence shown here is derived from an EMBL/GenBank/DDBJ whole genome shotgun (WGS) entry which is preliminary data.</text>
</comment>